<dbReference type="Proteomes" id="UP000190750">
    <property type="component" value="Unassembled WGS sequence"/>
</dbReference>
<organism evidence="1 2">
    <name type="scientific">Rhodoferax fermentans</name>
    <dbReference type="NCBI Taxonomy" id="28066"/>
    <lineage>
        <taxon>Bacteria</taxon>
        <taxon>Pseudomonadati</taxon>
        <taxon>Pseudomonadota</taxon>
        <taxon>Betaproteobacteria</taxon>
        <taxon>Burkholderiales</taxon>
        <taxon>Comamonadaceae</taxon>
        <taxon>Rhodoferax</taxon>
    </lineage>
</organism>
<name>A0A1T1AS28_RHOFE</name>
<gene>
    <name evidence="1" type="ORF">RF819_09325</name>
</gene>
<sequence length="324" mass="37591">MNLNRRPFFKGFPKFVAASDELEVDEAGRSIYYWWWSFLRLSPVLWFAQETGIKPTDPQIAKVAESFGDLRTRYFDTWWRSTGRVIFAESKRPASVQLLALDQLHEHPFDPNKLYLEVPLSIRQQTIVKQFKALLSDVHAGRGLDLAAHSQAEFKLHTKRYRLHTIEAEYWVMLYRLLYPNIEVWRIGDRLQVAPQHRVRDGDGSILNSSKHALNSLTGRYLYKGRYSLLHAERGSFPNTDAIELSARHQPFGLKHQTDYRAATQDGKDGTKSVWAQWLDREFAAGLKFEIVCRQHVEHKMKMPDGKTRLRMAAFISGESDLLS</sequence>
<evidence type="ECO:0000313" key="1">
    <source>
        <dbReference type="EMBL" id="OOV06906.1"/>
    </source>
</evidence>
<keyword evidence="2" id="KW-1185">Reference proteome</keyword>
<accession>A0A1T1AS28</accession>
<dbReference type="EMBL" id="MTJN01000002">
    <property type="protein sequence ID" value="OOV06906.1"/>
    <property type="molecule type" value="Genomic_DNA"/>
</dbReference>
<protein>
    <submittedName>
        <fullName evidence="1">Uncharacterized protein</fullName>
    </submittedName>
</protein>
<evidence type="ECO:0000313" key="2">
    <source>
        <dbReference type="Proteomes" id="UP000190750"/>
    </source>
</evidence>
<dbReference type="AlphaFoldDB" id="A0A1T1AS28"/>
<comment type="caution">
    <text evidence="1">The sequence shown here is derived from an EMBL/GenBank/DDBJ whole genome shotgun (WGS) entry which is preliminary data.</text>
</comment>
<dbReference type="RefSeq" id="WP_078364730.1">
    <property type="nucleotide sequence ID" value="NZ_MTJN01000002.1"/>
</dbReference>
<dbReference type="OrthoDB" id="9126739at2"/>
<proteinExistence type="predicted"/>
<reference evidence="1 2" key="1">
    <citation type="submission" date="2017-01" db="EMBL/GenBank/DDBJ databases">
        <title>Genome sequencing of Rhodoferax fermentans JCM 7819.</title>
        <authorList>
            <person name="Kim Y.J."/>
            <person name="Farh M.E.-A."/>
            <person name="Yang D.-C."/>
        </authorList>
    </citation>
    <scope>NUCLEOTIDE SEQUENCE [LARGE SCALE GENOMIC DNA]</scope>
    <source>
        <strain evidence="1 2">JCM 7819</strain>
    </source>
</reference>